<name>A0A8C2BXW1_CYPCA</name>
<dbReference type="PANTHER" id="PTHR22894:SF1">
    <property type="entry name" value="E3 UBIQUITIN-PROTEIN LIGASE RNF170"/>
    <property type="match status" value="1"/>
</dbReference>
<dbReference type="GO" id="GO:0008270">
    <property type="term" value="F:zinc ion binding"/>
    <property type="evidence" value="ECO:0007669"/>
    <property type="project" value="UniProtKB-KW"/>
</dbReference>
<dbReference type="InterPro" id="IPR027370">
    <property type="entry name" value="Znf-RING_euk"/>
</dbReference>
<reference evidence="5" key="1">
    <citation type="submission" date="2025-08" db="UniProtKB">
        <authorList>
            <consortium name="Ensembl"/>
        </authorList>
    </citation>
    <scope>IDENTIFICATION</scope>
</reference>
<dbReference type="PANTHER" id="PTHR22894">
    <property type="entry name" value="RING-TYPE DOMAIN-CONTAINING PROTEIN"/>
    <property type="match status" value="1"/>
</dbReference>
<organism evidence="5 6">
    <name type="scientific">Cyprinus carpio</name>
    <name type="common">Common carp</name>
    <dbReference type="NCBI Taxonomy" id="7962"/>
    <lineage>
        <taxon>Eukaryota</taxon>
        <taxon>Metazoa</taxon>
        <taxon>Chordata</taxon>
        <taxon>Craniata</taxon>
        <taxon>Vertebrata</taxon>
        <taxon>Euteleostomi</taxon>
        <taxon>Actinopterygii</taxon>
        <taxon>Neopterygii</taxon>
        <taxon>Teleostei</taxon>
        <taxon>Ostariophysi</taxon>
        <taxon>Cypriniformes</taxon>
        <taxon>Cyprinidae</taxon>
        <taxon>Cyprininae</taxon>
        <taxon>Cyprinus</taxon>
    </lineage>
</organism>
<proteinExistence type="predicted"/>
<protein>
    <submittedName>
        <fullName evidence="5">Ring finger protein 170</fullName>
    </submittedName>
</protein>
<dbReference type="AlphaFoldDB" id="A0A8C2BXW1"/>
<feature type="domain" description="Zinc finger RING-type eukaryotic" evidence="4">
    <location>
        <begin position="91"/>
        <end position="112"/>
    </location>
</feature>
<dbReference type="InterPro" id="IPR038896">
    <property type="entry name" value="RNF170"/>
</dbReference>
<dbReference type="Proteomes" id="UP000694701">
    <property type="component" value="Unplaced"/>
</dbReference>
<dbReference type="SUPFAM" id="SSF57850">
    <property type="entry name" value="RING/U-box"/>
    <property type="match status" value="1"/>
</dbReference>
<dbReference type="Ensembl" id="ENSCCRT00020001491.1">
    <property type="protein sequence ID" value="ENSCCRP00020001242.1"/>
    <property type="gene ID" value="ENSCCRG00020000803.1"/>
</dbReference>
<evidence type="ECO:0000256" key="1">
    <source>
        <dbReference type="ARBA" id="ARBA00022723"/>
    </source>
</evidence>
<keyword evidence="2" id="KW-0863">Zinc-finger</keyword>
<evidence type="ECO:0000259" key="4">
    <source>
        <dbReference type="Pfam" id="PF13445"/>
    </source>
</evidence>
<evidence type="ECO:0000313" key="6">
    <source>
        <dbReference type="Proteomes" id="UP000694701"/>
    </source>
</evidence>
<dbReference type="InterPro" id="IPR013083">
    <property type="entry name" value="Znf_RING/FYVE/PHD"/>
</dbReference>
<accession>A0A8C2BXW1</accession>
<keyword evidence="3" id="KW-0862">Zinc</keyword>
<evidence type="ECO:0000313" key="5">
    <source>
        <dbReference type="Ensembl" id="ENSCCRP00020001242.1"/>
    </source>
</evidence>
<dbReference type="GO" id="GO:0061630">
    <property type="term" value="F:ubiquitin protein ligase activity"/>
    <property type="evidence" value="ECO:0007669"/>
    <property type="project" value="InterPro"/>
</dbReference>
<sequence>SIRYFRFSPRAFSPSIENVCTVYCPPVMAPGEDSLIEGVSDPVLIGLATLALRNEQQRIHPESQEQVCVVREQLQSEQVCESVVLCVYMWCPVCLQQAVLPVETNCGHLFCGEAELRRALPCDL</sequence>
<evidence type="ECO:0000256" key="3">
    <source>
        <dbReference type="ARBA" id="ARBA00022833"/>
    </source>
</evidence>
<dbReference type="Gene3D" id="3.30.40.10">
    <property type="entry name" value="Zinc/RING finger domain, C3HC4 (zinc finger)"/>
    <property type="match status" value="1"/>
</dbReference>
<keyword evidence="1" id="KW-0479">Metal-binding</keyword>
<dbReference type="Pfam" id="PF13445">
    <property type="entry name" value="zf-RING_UBOX"/>
    <property type="match status" value="1"/>
</dbReference>
<evidence type="ECO:0000256" key="2">
    <source>
        <dbReference type="ARBA" id="ARBA00022771"/>
    </source>
</evidence>